<dbReference type="GO" id="GO:0017119">
    <property type="term" value="C:Golgi transport complex"/>
    <property type="evidence" value="ECO:0007669"/>
    <property type="project" value="InterPro"/>
</dbReference>
<comment type="caution">
    <text evidence="2">The sequence shown here is derived from an EMBL/GenBank/DDBJ whole genome shotgun (WGS) entry which is preliminary data.</text>
</comment>
<evidence type="ECO:0000313" key="2">
    <source>
        <dbReference type="EMBL" id="RCH80270.1"/>
    </source>
</evidence>
<dbReference type="STRING" id="86630.A0A367IRE8"/>
<keyword evidence="3" id="KW-1185">Reference proteome</keyword>
<dbReference type="InterPro" id="IPR048369">
    <property type="entry name" value="COG6_C"/>
</dbReference>
<dbReference type="Proteomes" id="UP000252139">
    <property type="component" value="Unassembled WGS sequence"/>
</dbReference>
<name>A0A367IRE8_RHIAZ</name>
<reference evidence="2 3" key="1">
    <citation type="journal article" date="2018" name="G3 (Bethesda)">
        <title>Phylogenetic and Phylogenomic Definition of Rhizopus Species.</title>
        <authorList>
            <person name="Gryganskyi A.P."/>
            <person name="Golan J."/>
            <person name="Dolatabadi S."/>
            <person name="Mondo S."/>
            <person name="Robb S."/>
            <person name="Idnurm A."/>
            <person name="Muszewska A."/>
            <person name="Steczkiewicz K."/>
            <person name="Masonjones S."/>
            <person name="Liao H.L."/>
            <person name="Gajdeczka M.T."/>
            <person name="Anike F."/>
            <person name="Vuek A."/>
            <person name="Anishchenko I.M."/>
            <person name="Voigt K."/>
            <person name="de Hoog G.S."/>
            <person name="Smith M.E."/>
            <person name="Heitman J."/>
            <person name="Vilgalys R."/>
            <person name="Stajich J.E."/>
        </authorList>
    </citation>
    <scope>NUCLEOTIDE SEQUENCE [LARGE SCALE GENOMIC DNA]</scope>
    <source>
        <strain evidence="2 3">CBS 357.93</strain>
    </source>
</reference>
<protein>
    <recommendedName>
        <fullName evidence="1">Conserved Oligomeric Golgi complex subunit 6 C-terminal domain-containing protein</fullName>
    </recommendedName>
</protein>
<evidence type="ECO:0000259" key="1">
    <source>
        <dbReference type="Pfam" id="PF20653"/>
    </source>
</evidence>
<gene>
    <name evidence="2" type="ORF">CU097_003923</name>
</gene>
<sequence>TNNTDSVPEYSFSEILDAIIEPLLHTCELSVVELKPIDQHIYLVNCLHYIQNVLFPYSFTEAKRESISVRLNDILNDIAMEEYNSLLSQAKLAEIKETLANKDPEIPLSSLPDMDTVSLTNALSKLDSSLVILSADVSPRLDKLASTQHYQHVQSVAIRLLLDTYSEISKAVQDPKNGYEDPGSILPRTVEDMEAIFSFCFTE</sequence>
<feature type="non-terminal residue" evidence="2">
    <location>
        <position position="1"/>
    </location>
</feature>
<proteinExistence type="predicted"/>
<evidence type="ECO:0000313" key="3">
    <source>
        <dbReference type="Proteomes" id="UP000252139"/>
    </source>
</evidence>
<dbReference type="OrthoDB" id="272987at2759"/>
<accession>A0A367IRE8</accession>
<dbReference type="PANTHER" id="PTHR21506:SF0">
    <property type="entry name" value="CONSERVED OLIGOMERIC GOLGI COMPLEX SUBUNIT 6"/>
    <property type="match status" value="1"/>
</dbReference>
<dbReference type="InterPro" id="IPR010490">
    <property type="entry name" value="COG6"/>
</dbReference>
<organism evidence="2 3">
    <name type="scientific">Rhizopus azygosporus</name>
    <name type="common">Rhizopus microsporus var. azygosporus</name>
    <dbReference type="NCBI Taxonomy" id="86630"/>
    <lineage>
        <taxon>Eukaryota</taxon>
        <taxon>Fungi</taxon>
        <taxon>Fungi incertae sedis</taxon>
        <taxon>Mucoromycota</taxon>
        <taxon>Mucoromycotina</taxon>
        <taxon>Mucoromycetes</taxon>
        <taxon>Mucorales</taxon>
        <taxon>Mucorineae</taxon>
        <taxon>Rhizopodaceae</taxon>
        <taxon>Rhizopus</taxon>
    </lineage>
</organism>
<feature type="domain" description="Conserved Oligomeric Golgi complex subunit 6 C-terminal" evidence="1">
    <location>
        <begin position="7"/>
        <end position="195"/>
    </location>
</feature>
<dbReference type="EMBL" id="PJQL01004007">
    <property type="protein sequence ID" value="RCH80270.1"/>
    <property type="molecule type" value="Genomic_DNA"/>
</dbReference>
<dbReference type="Pfam" id="PF20653">
    <property type="entry name" value="COG6_C"/>
    <property type="match status" value="1"/>
</dbReference>
<dbReference type="AlphaFoldDB" id="A0A367IRE8"/>
<dbReference type="PANTHER" id="PTHR21506">
    <property type="entry name" value="COMPONENT OF OLIGOMERIC GOLGI COMPLEX 6"/>
    <property type="match status" value="1"/>
</dbReference>
<dbReference type="GO" id="GO:0006891">
    <property type="term" value="P:intra-Golgi vesicle-mediated transport"/>
    <property type="evidence" value="ECO:0007669"/>
    <property type="project" value="InterPro"/>
</dbReference>